<proteinExistence type="predicted"/>
<protein>
    <submittedName>
        <fullName evidence="1">Uncharacterized protein</fullName>
    </submittedName>
</protein>
<keyword evidence="2" id="KW-1185">Reference proteome</keyword>
<evidence type="ECO:0000313" key="1">
    <source>
        <dbReference type="EMBL" id="CAE7525941.1"/>
    </source>
</evidence>
<dbReference type="OrthoDB" id="420434at2759"/>
<comment type="caution">
    <text evidence="1">The sequence shown here is derived from an EMBL/GenBank/DDBJ whole genome shotgun (WGS) entry which is preliminary data.</text>
</comment>
<reference evidence="1" key="1">
    <citation type="submission" date="2021-02" db="EMBL/GenBank/DDBJ databases">
        <authorList>
            <person name="Dougan E. K."/>
            <person name="Rhodes N."/>
            <person name="Thang M."/>
            <person name="Chan C."/>
        </authorList>
    </citation>
    <scope>NUCLEOTIDE SEQUENCE</scope>
</reference>
<dbReference type="Proteomes" id="UP000601435">
    <property type="component" value="Unassembled WGS sequence"/>
</dbReference>
<dbReference type="EMBL" id="CAJNJA010024393">
    <property type="protein sequence ID" value="CAE7525941.1"/>
    <property type="molecule type" value="Genomic_DNA"/>
</dbReference>
<sequence>MALLRDGFEQCVDDAEKRCFEQQDKLQALLLGSLANVPGHLDLCRTSPKLAARVLRFLKAAWLRAEPPRSAAFHPAAAAWCRVLDALEQARGTDPQLVPVLRSGDHLMLAFHPCLEGCERQSLQYWKM</sequence>
<accession>A0A812TK39</accession>
<evidence type="ECO:0000313" key="2">
    <source>
        <dbReference type="Proteomes" id="UP000601435"/>
    </source>
</evidence>
<dbReference type="AlphaFoldDB" id="A0A812TK39"/>
<name>A0A812TK39_9DINO</name>
<gene>
    <name evidence="1" type="ORF">SNEC2469_LOCUS15070</name>
</gene>
<organism evidence="1 2">
    <name type="scientific">Symbiodinium necroappetens</name>
    <dbReference type="NCBI Taxonomy" id="1628268"/>
    <lineage>
        <taxon>Eukaryota</taxon>
        <taxon>Sar</taxon>
        <taxon>Alveolata</taxon>
        <taxon>Dinophyceae</taxon>
        <taxon>Suessiales</taxon>
        <taxon>Symbiodiniaceae</taxon>
        <taxon>Symbiodinium</taxon>
    </lineage>
</organism>